<dbReference type="Pfam" id="PF00566">
    <property type="entry name" value="RabGAP-TBC"/>
    <property type="match status" value="1"/>
</dbReference>
<reference evidence="2" key="3">
    <citation type="submission" date="2025-09" db="UniProtKB">
        <authorList>
            <consortium name="Ensembl"/>
        </authorList>
    </citation>
    <scope>IDENTIFICATION</scope>
</reference>
<proteinExistence type="predicted"/>
<protein>
    <recommendedName>
        <fullName evidence="1">Rab-GAP TBC domain-containing protein</fullName>
    </recommendedName>
</protein>
<name>A0A8C6M1A4_NOTFU</name>
<evidence type="ECO:0000259" key="1">
    <source>
        <dbReference type="Pfam" id="PF00566"/>
    </source>
</evidence>
<organism evidence="2 3">
    <name type="scientific">Nothobranchius furzeri</name>
    <name type="common">Turquoise killifish</name>
    <dbReference type="NCBI Taxonomy" id="105023"/>
    <lineage>
        <taxon>Eukaryota</taxon>
        <taxon>Metazoa</taxon>
        <taxon>Chordata</taxon>
        <taxon>Craniata</taxon>
        <taxon>Vertebrata</taxon>
        <taxon>Euteleostomi</taxon>
        <taxon>Actinopterygii</taxon>
        <taxon>Neopterygii</taxon>
        <taxon>Teleostei</taxon>
        <taxon>Neoteleostei</taxon>
        <taxon>Acanthomorphata</taxon>
        <taxon>Ovalentaria</taxon>
        <taxon>Atherinomorphae</taxon>
        <taxon>Cyprinodontiformes</taxon>
        <taxon>Nothobranchiidae</taxon>
        <taxon>Nothobranchius</taxon>
    </lineage>
</organism>
<dbReference type="AlphaFoldDB" id="A0A8C6M1A4"/>
<evidence type="ECO:0000313" key="2">
    <source>
        <dbReference type="Ensembl" id="ENSNFUP00015028542.1"/>
    </source>
</evidence>
<reference evidence="2" key="2">
    <citation type="submission" date="2025-08" db="UniProtKB">
        <authorList>
            <consortium name="Ensembl"/>
        </authorList>
    </citation>
    <scope>IDENTIFICATION</scope>
</reference>
<dbReference type="GeneTree" id="ENSGT00410000025739"/>
<keyword evidence="3" id="KW-1185">Reference proteome</keyword>
<accession>A0A8C6M1A4</accession>
<dbReference type="Proteomes" id="UP000694548">
    <property type="component" value="Chromosome sgr08"/>
</dbReference>
<feature type="domain" description="Rab-GAP TBC" evidence="1">
    <location>
        <begin position="51"/>
        <end position="163"/>
    </location>
</feature>
<evidence type="ECO:0000313" key="3">
    <source>
        <dbReference type="Proteomes" id="UP000694548"/>
    </source>
</evidence>
<sequence>MTSKLCSPFIYALYSSKQFSRCNSWSEVQGIGPEKRIKVYAPVEALRSFLHGARVGLNSVKKILLCLGEYFPNMSFCPILPSLVSLILHFSEDEAECFYSVSRLILTDTNKRYIDQTFLTSRASCVTFADLANRCCRGIRKLIASSHLNLFEFYSDWIMWIFADLRFTLCQPEWQEDFRTDVKSFVQGVARHCTAEKLLERAFQIPMATRRELNLLFYAKNDALMQKGVSTHQKR</sequence>
<reference evidence="2" key="1">
    <citation type="submission" date="2014-08" db="EMBL/GenBank/DDBJ databases">
        <authorList>
            <person name="Senf B."/>
            <person name="Petzold A."/>
            <person name="Downie B.R."/>
            <person name="Koch P."/>
            <person name="Platzer M."/>
        </authorList>
    </citation>
    <scope>NUCLEOTIDE SEQUENCE [LARGE SCALE GENOMIC DNA]</scope>
    <source>
        <strain evidence="2">GRZ</strain>
    </source>
</reference>
<dbReference type="InterPro" id="IPR000195">
    <property type="entry name" value="Rab-GAP-TBC_dom"/>
</dbReference>
<dbReference type="Ensembl" id="ENSNFUT00015029821.1">
    <property type="protein sequence ID" value="ENSNFUP00015028542.1"/>
    <property type="gene ID" value="ENSNFUG00015013810.1"/>
</dbReference>